<dbReference type="PANTHER" id="PTHR34601:SF1">
    <property type="entry name" value="NEMATODE SPECIFIC PEPTIDE FAMILY, GROUP B"/>
    <property type="match status" value="1"/>
</dbReference>
<keyword evidence="3" id="KW-1185">Reference proteome</keyword>
<keyword evidence="2" id="KW-0812">Transmembrane</keyword>
<dbReference type="Proteomes" id="UP000095282">
    <property type="component" value="Unplaced"/>
</dbReference>
<dbReference type="Pfam" id="PF07312">
    <property type="entry name" value="DUF1459"/>
    <property type="match status" value="1"/>
</dbReference>
<dbReference type="InterPro" id="IPR009924">
    <property type="entry name" value="DUF1459"/>
</dbReference>
<feature type="transmembrane region" description="Helical" evidence="2">
    <location>
        <begin position="41"/>
        <end position="61"/>
    </location>
</feature>
<feature type="compositionally biased region" description="Polar residues" evidence="1">
    <location>
        <begin position="118"/>
        <end position="128"/>
    </location>
</feature>
<dbReference type="WBParaSite" id="Csp11.Scaffold629.g15690.t1">
    <property type="protein sequence ID" value="Csp11.Scaffold629.g15690.t1"/>
    <property type="gene ID" value="Csp11.Scaffold629.g15690"/>
</dbReference>
<evidence type="ECO:0000256" key="2">
    <source>
        <dbReference type="SAM" id="Phobius"/>
    </source>
</evidence>
<sequence length="128" mass="14141">MFAADQKRTRYLELCLEKELGIKVLGINGRKYRLSRFNIQFNMFSKCFAAILIVCSMLIGFSSQQVVVPAYSAAYYPSAYAYPSVYSPYLPTAAYSPVWAWGSNKNKDASSAPVASGSLLNNQKPTSA</sequence>
<dbReference type="PANTHER" id="PTHR34601">
    <property type="entry name" value="NEMATODE SPECIFIC PEPTIDE FAMILY, GROUP B"/>
    <property type="match status" value="1"/>
</dbReference>
<feature type="region of interest" description="Disordered" evidence="1">
    <location>
        <begin position="106"/>
        <end position="128"/>
    </location>
</feature>
<organism evidence="3 4">
    <name type="scientific">Caenorhabditis tropicalis</name>
    <dbReference type="NCBI Taxonomy" id="1561998"/>
    <lineage>
        <taxon>Eukaryota</taxon>
        <taxon>Metazoa</taxon>
        <taxon>Ecdysozoa</taxon>
        <taxon>Nematoda</taxon>
        <taxon>Chromadorea</taxon>
        <taxon>Rhabditida</taxon>
        <taxon>Rhabditina</taxon>
        <taxon>Rhabditomorpha</taxon>
        <taxon>Rhabditoidea</taxon>
        <taxon>Rhabditidae</taxon>
        <taxon>Peloderinae</taxon>
        <taxon>Caenorhabditis</taxon>
    </lineage>
</organism>
<reference evidence="4" key="1">
    <citation type="submission" date="2016-11" db="UniProtKB">
        <authorList>
            <consortium name="WormBaseParasite"/>
        </authorList>
    </citation>
    <scope>IDENTIFICATION</scope>
</reference>
<keyword evidence="2" id="KW-0472">Membrane</keyword>
<evidence type="ECO:0000313" key="4">
    <source>
        <dbReference type="WBParaSite" id="Csp11.Scaffold629.g15690.t1"/>
    </source>
</evidence>
<evidence type="ECO:0000313" key="3">
    <source>
        <dbReference type="Proteomes" id="UP000095282"/>
    </source>
</evidence>
<evidence type="ECO:0000256" key="1">
    <source>
        <dbReference type="SAM" id="MobiDB-lite"/>
    </source>
</evidence>
<keyword evidence="2" id="KW-1133">Transmembrane helix</keyword>
<dbReference type="AlphaFoldDB" id="A0A1I7U7P7"/>
<accession>A0A1I7U7P7</accession>
<name>A0A1I7U7P7_9PELO</name>
<protein>
    <submittedName>
        <fullName evidence="4">Transmembrane protein</fullName>
    </submittedName>
</protein>
<proteinExistence type="predicted"/>